<dbReference type="SUPFAM" id="SSF53335">
    <property type="entry name" value="S-adenosyl-L-methionine-dependent methyltransferases"/>
    <property type="match status" value="1"/>
</dbReference>
<comment type="caution">
    <text evidence="1">The sequence shown here is derived from an EMBL/GenBank/DDBJ whole genome shotgun (WGS) entry which is preliminary data.</text>
</comment>
<evidence type="ECO:0008006" key="3">
    <source>
        <dbReference type="Google" id="ProtNLM"/>
    </source>
</evidence>
<evidence type="ECO:0000313" key="2">
    <source>
        <dbReference type="Proteomes" id="UP000779900"/>
    </source>
</evidence>
<reference evidence="1" key="1">
    <citation type="submission" date="2019-03" db="EMBL/GenBank/DDBJ databases">
        <title>Lake Tanganyika Metagenome-Assembled Genomes (MAGs).</title>
        <authorList>
            <person name="Tran P."/>
        </authorList>
    </citation>
    <scope>NUCLEOTIDE SEQUENCE</scope>
    <source>
        <strain evidence="1">K_DeepCast_150m_m2_040</strain>
    </source>
</reference>
<gene>
    <name evidence="1" type="ORF">FJY68_13975</name>
</gene>
<proteinExistence type="predicted"/>
<protein>
    <recommendedName>
        <fullName evidence="3">Class I SAM-dependent methyltransferase</fullName>
    </recommendedName>
</protein>
<evidence type="ECO:0000313" key="1">
    <source>
        <dbReference type="EMBL" id="MBM3332930.1"/>
    </source>
</evidence>
<name>A0A937XFU8_UNCW3</name>
<sequence length="128" mass="14282">MKIDDSAKKACRVVLDGIAQRRAQQQVLRGRRFLDDGQPEQALACCKKVPYACRDSWGAYELMARALMPGGHYWALLRLLHEQLRPRTYLEIGVHRGDSLALAGSETSAVGIDPAPAINVRIRSRARL</sequence>
<dbReference type="Proteomes" id="UP000779900">
    <property type="component" value="Unassembled WGS sequence"/>
</dbReference>
<dbReference type="InterPro" id="IPR029063">
    <property type="entry name" value="SAM-dependent_MTases_sf"/>
</dbReference>
<accession>A0A937XFU8</accession>
<organism evidence="1 2">
    <name type="scientific">candidate division WOR-3 bacterium</name>
    <dbReference type="NCBI Taxonomy" id="2052148"/>
    <lineage>
        <taxon>Bacteria</taxon>
        <taxon>Bacteria division WOR-3</taxon>
    </lineage>
</organism>
<dbReference type="EMBL" id="VGIR01000177">
    <property type="protein sequence ID" value="MBM3332930.1"/>
    <property type="molecule type" value="Genomic_DNA"/>
</dbReference>
<dbReference type="AlphaFoldDB" id="A0A937XFU8"/>